<accession>A0A931FCT9</accession>
<keyword evidence="3" id="KW-1185">Reference proteome</keyword>
<dbReference type="Gene3D" id="3.10.180.10">
    <property type="entry name" value="2,3-Dihydroxybiphenyl 1,2-Dioxygenase, domain 1"/>
    <property type="match status" value="1"/>
</dbReference>
<dbReference type="Pfam" id="PF00903">
    <property type="entry name" value="Glyoxalase"/>
    <property type="match status" value="1"/>
</dbReference>
<protein>
    <submittedName>
        <fullName evidence="2">VOC family protein</fullName>
    </submittedName>
</protein>
<dbReference type="EMBL" id="JADPRT010000007">
    <property type="protein sequence ID" value="MBF9070067.1"/>
    <property type="molecule type" value="Genomic_DNA"/>
</dbReference>
<dbReference type="AlphaFoldDB" id="A0A931FCT9"/>
<name>A0A931FCT9_9ACTN</name>
<dbReference type="PANTHER" id="PTHR36503:SF1">
    <property type="entry name" value="BLR2520 PROTEIN"/>
    <property type="match status" value="1"/>
</dbReference>
<organism evidence="2 3">
    <name type="scientific">Streptacidiphilus fuscans</name>
    <dbReference type="NCBI Taxonomy" id="2789292"/>
    <lineage>
        <taxon>Bacteria</taxon>
        <taxon>Bacillati</taxon>
        <taxon>Actinomycetota</taxon>
        <taxon>Actinomycetes</taxon>
        <taxon>Kitasatosporales</taxon>
        <taxon>Streptomycetaceae</taxon>
        <taxon>Streptacidiphilus</taxon>
    </lineage>
</organism>
<dbReference type="Proteomes" id="UP000657385">
    <property type="component" value="Unassembled WGS sequence"/>
</dbReference>
<evidence type="ECO:0000313" key="3">
    <source>
        <dbReference type="Proteomes" id="UP000657385"/>
    </source>
</evidence>
<proteinExistence type="predicted"/>
<evidence type="ECO:0000313" key="2">
    <source>
        <dbReference type="EMBL" id="MBF9070067.1"/>
    </source>
</evidence>
<dbReference type="PROSITE" id="PS51819">
    <property type="entry name" value="VOC"/>
    <property type="match status" value="1"/>
</dbReference>
<dbReference type="InterPro" id="IPR037523">
    <property type="entry name" value="VOC_core"/>
</dbReference>
<dbReference type="RefSeq" id="WP_196195229.1">
    <property type="nucleotide sequence ID" value="NZ_JADPRT010000007.1"/>
</dbReference>
<reference evidence="2" key="1">
    <citation type="submission" date="2020-11" db="EMBL/GenBank/DDBJ databases">
        <title>Isolation and identification of active actinomycetes.</title>
        <authorList>
            <person name="Yu B."/>
        </authorList>
    </citation>
    <scope>NUCLEOTIDE SEQUENCE</scope>
    <source>
        <strain evidence="2">NEAU-YB345</strain>
    </source>
</reference>
<dbReference type="InterPro" id="IPR029068">
    <property type="entry name" value="Glyas_Bleomycin-R_OHBP_Dase"/>
</dbReference>
<feature type="domain" description="VOC" evidence="1">
    <location>
        <begin position="10"/>
        <end position="134"/>
    </location>
</feature>
<evidence type="ECO:0000259" key="1">
    <source>
        <dbReference type="PROSITE" id="PS51819"/>
    </source>
</evidence>
<gene>
    <name evidence="2" type="ORF">I2501_18755</name>
</gene>
<dbReference type="InterPro" id="IPR004360">
    <property type="entry name" value="Glyas_Fos-R_dOase_dom"/>
</dbReference>
<comment type="caution">
    <text evidence="2">The sequence shown here is derived from an EMBL/GenBank/DDBJ whole genome shotgun (WGS) entry which is preliminary data.</text>
</comment>
<dbReference type="PANTHER" id="PTHR36503">
    <property type="entry name" value="BLR2520 PROTEIN"/>
    <property type="match status" value="1"/>
</dbReference>
<dbReference type="SUPFAM" id="SSF54593">
    <property type="entry name" value="Glyoxalase/Bleomycin resistance protein/Dihydroxybiphenyl dioxygenase"/>
    <property type="match status" value="1"/>
</dbReference>
<dbReference type="CDD" id="cd07251">
    <property type="entry name" value="VOC_like"/>
    <property type="match status" value="1"/>
</dbReference>
<sequence>MTLPVTLPARISIVTLGVSDLERSIDFYQDLGWPLSSASQEGVIAWFRTADSALGLFPSDELAADAGVPDGGEPTFRGVTLALNLGSREEVDAAMAHALAVGADLVKAPVAMEWGGYSGYFADPDGHLWELCHNPGFALTPDGRLDLPV</sequence>